<dbReference type="InterPro" id="IPR004610">
    <property type="entry name" value="RecJ"/>
</dbReference>
<dbReference type="Proteomes" id="UP000034917">
    <property type="component" value="Unassembled WGS sequence"/>
</dbReference>
<evidence type="ECO:0000256" key="2">
    <source>
        <dbReference type="ARBA" id="ARBA00019841"/>
    </source>
</evidence>
<accession>A0A0G0G2M6</accession>
<feature type="domain" description="RecJ OB" evidence="8">
    <location>
        <begin position="478"/>
        <end position="574"/>
    </location>
</feature>
<dbReference type="PANTHER" id="PTHR30255">
    <property type="entry name" value="SINGLE-STRANDED-DNA-SPECIFIC EXONUCLEASE RECJ"/>
    <property type="match status" value="1"/>
</dbReference>
<dbReference type="GO" id="GO:0003676">
    <property type="term" value="F:nucleic acid binding"/>
    <property type="evidence" value="ECO:0007669"/>
    <property type="project" value="InterPro"/>
</dbReference>
<dbReference type="Gene3D" id="3.90.1640.30">
    <property type="match status" value="1"/>
</dbReference>
<dbReference type="InterPro" id="IPR051673">
    <property type="entry name" value="SSDNA_exonuclease_RecJ"/>
</dbReference>
<feature type="domain" description="DDH" evidence="6">
    <location>
        <begin position="75"/>
        <end position="196"/>
    </location>
</feature>
<evidence type="ECO:0000259" key="6">
    <source>
        <dbReference type="Pfam" id="PF01368"/>
    </source>
</evidence>
<evidence type="ECO:0000313" key="9">
    <source>
        <dbReference type="EMBL" id="KKQ25448.1"/>
    </source>
</evidence>
<dbReference type="PATRIC" id="fig|1618486.3.peg.690"/>
<keyword evidence="3" id="KW-0540">Nuclease</keyword>
<dbReference type="InterPro" id="IPR041122">
    <property type="entry name" value="RecJ_OB"/>
</dbReference>
<dbReference type="AlphaFoldDB" id="A0A0G0G2M6"/>
<keyword evidence="4" id="KW-0378">Hydrolase</keyword>
<dbReference type="InterPro" id="IPR001667">
    <property type="entry name" value="DDH_dom"/>
</dbReference>
<dbReference type="Pfam" id="PF17768">
    <property type="entry name" value="RecJ_OB"/>
    <property type="match status" value="1"/>
</dbReference>
<sequence>MKISFKYEVKPADKLSPYELVNLIISHRQIKNVKEFLNPPSPLTISLLDFDKKYRPRLGGVIKLLKEIKKNNQMIVVYTDYDADGITGGAILWETLHLLGFKVMPYVPDRKKEGYGFLVIGIDNVIKEFDPVLIISVDHGITKVKEIEYAKKKGIKIIITDHHLKAEKTPKAEAIFHVPALSGSGVAYFFAKEIFNQFQKQLSGRTSEVEEERSDGKTSEVKLRANFQTDYLALASIGTIADLVSLVGPSRSIVKHGLEAFSKVKRFGIKHILKQAGIEGKKITPYEVGFIIAPRINAVGRLKHALDALRLLCTTDEKKAYELSHQIGNLNTERQDLVEKSVTEAKNIIRGRTSEVEERSGKTSEVKLKDKMIILVSEKWHEGIIGLIASKIAEEFYRPTIVLTKTDGHYKGSARSIPSFHITEFLRSLKKHLVDVGGHAQAAGFTIEEKKLTSFTTTATKLANKLIKDKDLERIIIVDIKIPVSKINLEIVKSLETLEPFGIGNPRPTFYSEGILTDAKLFGKTNNHLKIFVDSLELIAFNQGEKFKQLSRGQKIKVVYSLEIDRWNGREKLRGKIVFM</sequence>
<dbReference type="NCBIfam" id="TIGR00644">
    <property type="entry name" value="recJ"/>
    <property type="match status" value="1"/>
</dbReference>
<dbReference type="GO" id="GO:0006281">
    <property type="term" value="P:DNA repair"/>
    <property type="evidence" value="ECO:0007669"/>
    <property type="project" value="InterPro"/>
</dbReference>
<dbReference type="GO" id="GO:0008409">
    <property type="term" value="F:5'-3' exonuclease activity"/>
    <property type="evidence" value="ECO:0007669"/>
    <property type="project" value="InterPro"/>
</dbReference>
<evidence type="ECO:0000256" key="1">
    <source>
        <dbReference type="ARBA" id="ARBA00005915"/>
    </source>
</evidence>
<dbReference type="Gene3D" id="3.10.310.30">
    <property type="match status" value="1"/>
</dbReference>
<comment type="similarity">
    <text evidence="1">Belongs to the RecJ family.</text>
</comment>
<reference evidence="9 10" key="1">
    <citation type="journal article" date="2015" name="Nature">
        <title>rRNA introns, odd ribosomes, and small enigmatic genomes across a large radiation of phyla.</title>
        <authorList>
            <person name="Brown C.T."/>
            <person name="Hug L.A."/>
            <person name="Thomas B.C."/>
            <person name="Sharon I."/>
            <person name="Castelle C.J."/>
            <person name="Singh A."/>
            <person name="Wilkins M.J."/>
            <person name="Williams K.H."/>
            <person name="Banfield J.F."/>
        </authorList>
    </citation>
    <scope>NUCLEOTIDE SEQUENCE [LARGE SCALE GENOMIC DNA]</scope>
</reference>
<keyword evidence="5 9" id="KW-0269">Exonuclease</keyword>
<dbReference type="PANTHER" id="PTHR30255:SF2">
    <property type="entry name" value="SINGLE-STRANDED-DNA-SPECIFIC EXONUCLEASE RECJ"/>
    <property type="match status" value="1"/>
</dbReference>
<dbReference type="Pfam" id="PF01368">
    <property type="entry name" value="DHH"/>
    <property type="match status" value="1"/>
</dbReference>
<dbReference type="GO" id="GO:0006310">
    <property type="term" value="P:DNA recombination"/>
    <property type="evidence" value="ECO:0007669"/>
    <property type="project" value="InterPro"/>
</dbReference>
<name>A0A0G0G2M6_9BACT</name>
<dbReference type="Pfam" id="PF02272">
    <property type="entry name" value="DHHA1"/>
    <property type="match status" value="1"/>
</dbReference>
<evidence type="ECO:0000259" key="8">
    <source>
        <dbReference type="Pfam" id="PF17768"/>
    </source>
</evidence>
<evidence type="ECO:0000259" key="7">
    <source>
        <dbReference type="Pfam" id="PF02272"/>
    </source>
</evidence>
<protein>
    <recommendedName>
        <fullName evidence="2">Single-stranded-DNA-specific exonuclease RecJ</fullName>
    </recommendedName>
</protein>
<organism evidence="9 10">
    <name type="scientific">Candidatus Roizmanbacteria bacterium GW2011_GWC2_37_13</name>
    <dbReference type="NCBI Taxonomy" id="1618486"/>
    <lineage>
        <taxon>Bacteria</taxon>
        <taxon>Candidatus Roizmaniibacteriota</taxon>
    </lineage>
</organism>
<dbReference type="InterPro" id="IPR003156">
    <property type="entry name" value="DHHA1_dom"/>
</dbReference>
<dbReference type="InterPro" id="IPR038763">
    <property type="entry name" value="DHH_sf"/>
</dbReference>
<gene>
    <name evidence="9" type="ORF">US40_C0008G0042</name>
</gene>
<feature type="domain" description="DHHA1" evidence="7">
    <location>
        <begin position="371"/>
        <end position="463"/>
    </location>
</feature>
<evidence type="ECO:0000313" key="10">
    <source>
        <dbReference type="Proteomes" id="UP000034917"/>
    </source>
</evidence>
<evidence type="ECO:0000256" key="5">
    <source>
        <dbReference type="ARBA" id="ARBA00022839"/>
    </source>
</evidence>
<proteinExistence type="inferred from homology"/>
<evidence type="ECO:0000256" key="3">
    <source>
        <dbReference type="ARBA" id="ARBA00022722"/>
    </source>
</evidence>
<evidence type="ECO:0000256" key="4">
    <source>
        <dbReference type="ARBA" id="ARBA00022801"/>
    </source>
</evidence>
<comment type="caution">
    <text evidence="9">The sequence shown here is derived from an EMBL/GenBank/DDBJ whole genome shotgun (WGS) entry which is preliminary data.</text>
</comment>
<dbReference type="EMBL" id="LBSV01000008">
    <property type="protein sequence ID" value="KKQ25448.1"/>
    <property type="molecule type" value="Genomic_DNA"/>
</dbReference>
<dbReference type="SUPFAM" id="SSF64182">
    <property type="entry name" value="DHH phosphoesterases"/>
    <property type="match status" value="1"/>
</dbReference>